<sequence>MFPRDVISAGPLLLRPPTAADTEAVVEACDDPVTARFLPFLPSPYTAEDARGYLRVAEEKWAKGGAEFAITREGRFVGSVGLQPIDRYGTTSVGYLVAPHARGTGVASTVARALADWALDHGAARVELEAEVTNLASLRAAYKAGFRQEGIRRDGKRLRDGSRNDQVTFGRVAGEPVETAEPYFPFFPGGHLTDGVVRLSPIGERHAEGFLAMMNDPVVRSYSMAPPGPLSDYVRRCRYTGFWWMSGQRVEVAIEDAATGAFAGHAQLVNVTQLLHQAMVGYSLLPDFRGRGFMSRALALLVEWAFEATPLRRLTAGTVVDNTASHRVLERAGFTREYVHRQLLPRVDGSWSDDVEWLLLHPKLGEKS</sequence>
<feature type="domain" description="N-acetyltransferase" evidence="1">
    <location>
        <begin position="12"/>
        <end position="165"/>
    </location>
</feature>
<dbReference type="PANTHER" id="PTHR43792">
    <property type="entry name" value="GNAT FAMILY, PUTATIVE (AFU_ORTHOLOGUE AFUA_3G00765)-RELATED-RELATED"/>
    <property type="match status" value="1"/>
</dbReference>
<keyword evidence="2" id="KW-0808">Transferase</keyword>
<keyword evidence="3" id="KW-1185">Reference proteome</keyword>
<dbReference type="Pfam" id="PF13302">
    <property type="entry name" value="Acetyltransf_3"/>
    <property type="match status" value="2"/>
</dbReference>
<evidence type="ECO:0000313" key="3">
    <source>
        <dbReference type="Proteomes" id="UP000568380"/>
    </source>
</evidence>
<dbReference type="AlphaFoldDB" id="A0A7W8EJ04"/>
<comment type="caution">
    <text evidence="2">The sequence shown here is derived from an EMBL/GenBank/DDBJ whole genome shotgun (WGS) entry which is preliminary data.</text>
</comment>
<dbReference type="RefSeq" id="WP_184968226.1">
    <property type="nucleotide sequence ID" value="NZ_JACHIN010000010.1"/>
</dbReference>
<protein>
    <submittedName>
        <fullName evidence="2">RimJ/RimL family protein N-acetyltransferase</fullName>
    </submittedName>
</protein>
<dbReference type="Proteomes" id="UP000568380">
    <property type="component" value="Unassembled WGS sequence"/>
</dbReference>
<dbReference type="InterPro" id="IPR000182">
    <property type="entry name" value="GNAT_dom"/>
</dbReference>
<evidence type="ECO:0000313" key="2">
    <source>
        <dbReference type="EMBL" id="MBB5081114.1"/>
    </source>
</evidence>
<dbReference type="CDD" id="cd04301">
    <property type="entry name" value="NAT_SF"/>
    <property type="match status" value="1"/>
</dbReference>
<reference evidence="2 3" key="1">
    <citation type="submission" date="2020-08" db="EMBL/GenBank/DDBJ databases">
        <title>Genomic Encyclopedia of Type Strains, Phase IV (KMG-IV): sequencing the most valuable type-strain genomes for metagenomic binning, comparative biology and taxonomic classification.</title>
        <authorList>
            <person name="Goeker M."/>
        </authorList>
    </citation>
    <scope>NUCLEOTIDE SEQUENCE [LARGE SCALE GENOMIC DNA]</scope>
    <source>
        <strain evidence="2 3">DSM 45385</strain>
    </source>
</reference>
<dbReference type="InterPro" id="IPR016181">
    <property type="entry name" value="Acyl_CoA_acyltransferase"/>
</dbReference>
<dbReference type="EMBL" id="JACHIN010000010">
    <property type="protein sequence ID" value="MBB5081114.1"/>
    <property type="molecule type" value="Genomic_DNA"/>
</dbReference>
<dbReference type="SUPFAM" id="SSF55729">
    <property type="entry name" value="Acyl-CoA N-acyltransferases (Nat)"/>
    <property type="match status" value="2"/>
</dbReference>
<dbReference type="PROSITE" id="PS51186">
    <property type="entry name" value="GNAT"/>
    <property type="match status" value="2"/>
</dbReference>
<accession>A0A7W8EJ04</accession>
<organism evidence="2 3">
    <name type="scientific">Nonomuraea endophytica</name>
    <dbReference type="NCBI Taxonomy" id="714136"/>
    <lineage>
        <taxon>Bacteria</taxon>
        <taxon>Bacillati</taxon>
        <taxon>Actinomycetota</taxon>
        <taxon>Actinomycetes</taxon>
        <taxon>Streptosporangiales</taxon>
        <taxon>Streptosporangiaceae</taxon>
        <taxon>Nonomuraea</taxon>
    </lineage>
</organism>
<gene>
    <name evidence="2" type="ORF">HNR40_006609</name>
</gene>
<dbReference type="InterPro" id="IPR051531">
    <property type="entry name" value="N-acetyltransferase"/>
</dbReference>
<feature type="domain" description="N-acetyltransferase" evidence="1">
    <location>
        <begin position="197"/>
        <end position="362"/>
    </location>
</feature>
<name>A0A7W8EJ04_9ACTN</name>
<dbReference type="Gene3D" id="3.40.630.30">
    <property type="match status" value="2"/>
</dbReference>
<proteinExistence type="predicted"/>
<evidence type="ECO:0000259" key="1">
    <source>
        <dbReference type="PROSITE" id="PS51186"/>
    </source>
</evidence>
<dbReference type="GO" id="GO:0016747">
    <property type="term" value="F:acyltransferase activity, transferring groups other than amino-acyl groups"/>
    <property type="evidence" value="ECO:0007669"/>
    <property type="project" value="InterPro"/>
</dbReference>